<evidence type="ECO:0000313" key="2">
    <source>
        <dbReference type="Proteomes" id="UP000821845"/>
    </source>
</evidence>
<name>A0ACB7RK66_HYAAI</name>
<gene>
    <name evidence="1" type="ORF">HPB50_020512</name>
</gene>
<organism evidence="1 2">
    <name type="scientific">Hyalomma asiaticum</name>
    <name type="common">Tick</name>
    <dbReference type="NCBI Taxonomy" id="266040"/>
    <lineage>
        <taxon>Eukaryota</taxon>
        <taxon>Metazoa</taxon>
        <taxon>Ecdysozoa</taxon>
        <taxon>Arthropoda</taxon>
        <taxon>Chelicerata</taxon>
        <taxon>Arachnida</taxon>
        <taxon>Acari</taxon>
        <taxon>Parasitiformes</taxon>
        <taxon>Ixodida</taxon>
        <taxon>Ixodoidea</taxon>
        <taxon>Ixodidae</taxon>
        <taxon>Hyalomminae</taxon>
        <taxon>Hyalomma</taxon>
    </lineage>
</organism>
<reference evidence="1" key="1">
    <citation type="submission" date="2020-05" db="EMBL/GenBank/DDBJ databases">
        <title>Large-scale comparative analyses of tick genomes elucidate their genetic diversity and vector capacities.</title>
        <authorList>
            <person name="Jia N."/>
            <person name="Wang J."/>
            <person name="Shi W."/>
            <person name="Du L."/>
            <person name="Sun Y."/>
            <person name="Zhan W."/>
            <person name="Jiang J."/>
            <person name="Wang Q."/>
            <person name="Zhang B."/>
            <person name="Ji P."/>
            <person name="Sakyi L.B."/>
            <person name="Cui X."/>
            <person name="Yuan T."/>
            <person name="Jiang B."/>
            <person name="Yang W."/>
            <person name="Lam T.T.-Y."/>
            <person name="Chang Q."/>
            <person name="Ding S."/>
            <person name="Wang X."/>
            <person name="Zhu J."/>
            <person name="Ruan X."/>
            <person name="Zhao L."/>
            <person name="Wei J."/>
            <person name="Que T."/>
            <person name="Du C."/>
            <person name="Cheng J."/>
            <person name="Dai P."/>
            <person name="Han X."/>
            <person name="Huang E."/>
            <person name="Gao Y."/>
            <person name="Liu J."/>
            <person name="Shao H."/>
            <person name="Ye R."/>
            <person name="Li L."/>
            <person name="Wei W."/>
            <person name="Wang X."/>
            <person name="Wang C."/>
            <person name="Yang T."/>
            <person name="Huo Q."/>
            <person name="Li W."/>
            <person name="Guo W."/>
            <person name="Chen H."/>
            <person name="Zhou L."/>
            <person name="Ni X."/>
            <person name="Tian J."/>
            <person name="Zhou Y."/>
            <person name="Sheng Y."/>
            <person name="Liu T."/>
            <person name="Pan Y."/>
            <person name="Xia L."/>
            <person name="Li J."/>
            <person name="Zhao F."/>
            <person name="Cao W."/>
        </authorList>
    </citation>
    <scope>NUCLEOTIDE SEQUENCE</scope>
    <source>
        <strain evidence="1">Hyas-2018</strain>
    </source>
</reference>
<accession>A0ACB7RK66</accession>
<protein>
    <submittedName>
        <fullName evidence="1">Uncharacterized protein</fullName>
    </submittedName>
</protein>
<proteinExistence type="predicted"/>
<dbReference type="EMBL" id="CM023489">
    <property type="protein sequence ID" value="KAH6923008.1"/>
    <property type="molecule type" value="Genomic_DNA"/>
</dbReference>
<dbReference type="Proteomes" id="UP000821845">
    <property type="component" value="Chromosome 9"/>
</dbReference>
<comment type="caution">
    <text evidence="1">The sequence shown here is derived from an EMBL/GenBank/DDBJ whole genome shotgun (WGS) entry which is preliminary data.</text>
</comment>
<sequence length="470" mass="53774">MPGGKRKKFIDKKNAVTFQLVHRSQKDPLQADETAPKHVLLEKRTGRPFTGDDRTGHVPVCDEKRKEEQRKYGIYFDDDYNYLQHLKDVNVVADWEPVIHRVRIPAGQSGDSKAKKEIRLPSSVFQSTVEEKEGLLNKAVPQVGPRPDWDPDVVAALDDDFDFEDDENILEDDFVQLADGPVDATAVDDEETDSCDDEESDFETDEGSEERFSFTEEETQSRFTSYSMSSSVIRRTEGLKTLDERFEEMFKQYDDLEVGALDGEEIEGYVQPDSEIMKALVEDFQHMKQLPTLKEVTLDKGSARSAVTMAAIEEEDDEMVDMQVSADAPKERWDCESIISTYSNLYNHPKLITEPKKASPEKEKVKLSARTGIPIMEKKGLSCQGLKQLDREFEGNSDEEMRSRTSVASSIRPKDETPEQRKERKAAVRAMRRERRAEKKANSEAFKAEMLRQEKAMANVRQNLNSMRLY</sequence>
<keyword evidence="2" id="KW-1185">Reference proteome</keyword>
<evidence type="ECO:0000313" key="1">
    <source>
        <dbReference type="EMBL" id="KAH6923008.1"/>
    </source>
</evidence>